<feature type="non-terminal residue" evidence="1">
    <location>
        <position position="1"/>
    </location>
</feature>
<feature type="non-terminal residue" evidence="1">
    <location>
        <position position="96"/>
    </location>
</feature>
<dbReference type="EMBL" id="CAJVPJ010003267">
    <property type="protein sequence ID" value="CAG8637692.1"/>
    <property type="molecule type" value="Genomic_DNA"/>
</dbReference>
<proteinExistence type="predicted"/>
<dbReference type="Proteomes" id="UP000789572">
    <property type="component" value="Unassembled WGS sequence"/>
</dbReference>
<evidence type="ECO:0000313" key="1">
    <source>
        <dbReference type="EMBL" id="CAG8637692.1"/>
    </source>
</evidence>
<sequence>KLMRDGLKRGPAETIAGLVGKIKGEPGGLDIHKESTIETRQYRPDLSYLVLDACLVRGGEKGPDNDDDPEEELVSKLTWTYGNCPYIFGYYAKSAT</sequence>
<reference evidence="1" key="1">
    <citation type="submission" date="2021-06" db="EMBL/GenBank/DDBJ databases">
        <authorList>
            <person name="Kallberg Y."/>
            <person name="Tangrot J."/>
            <person name="Rosling A."/>
        </authorList>
    </citation>
    <scope>NUCLEOTIDE SEQUENCE</scope>
    <source>
        <strain evidence="1">IA702</strain>
    </source>
</reference>
<protein>
    <submittedName>
        <fullName evidence="1">9736_t:CDS:1</fullName>
    </submittedName>
</protein>
<organism evidence="1 2">
    <name type="scientific">Paraglomus occultum</name>
    <dbReference type="NCBI Taxonomy" id="144539"/>
    <lineage>
        <taxon>Eukaryota</taxon>
        <taxon>Fungi</taxon>
        <taxon>Fungi incertae sedis</taxon>
        <taxon>Mucoromycota</taxon>
        <taxon>Glomeromycotina</taxon>
        <taxon>Glomeromycetes</taxon>
        <taxon>Paraglomerales</taxon>
        <taxon>Paraglomeraceae</taxon>
        <taxon>Paraglomus</taxon>
    </lineage>
</organism>
<dbReference type="OrthoDB" id="2379186at2759"/>
<name>A0A9N9GVN3_9GLOM</name>
<dbReference type="AlphaFoldDB" id="A0A9N9GVN3"/>
<keyword evidence="2" id="KW-1185">Reference proteome</keyword>
<gene>
    <name evidence="1" type="ORF">POCULU_LOCUS9247</name>
</gene>
<accession>A0A9N9GVN3</accession>
<evidence type="ECO:0000313" key="2">
    <source>
        <dbReference type="Proteomes" id="UP000789572"/>
    </source>
</evidence>
<comment type="caution">
    <text evidence="1">The sequence shown here is derived from an EMBL/GenBank/DDBJ whole genome shotgun (WGS) entry which is preliminary data.</text>
</comment>